<keyword evidence="4" id="KW-1185">Reference proteome</keyword>
<evidence type="ECO:0000313" key="4">
    <source>
        <dbReference type="Proteomes" id="UP001340816"/>
    </source>
</evidence>
<feature type="domain" description="HTH cro/C1-type" evidence="2">
    <location>
        <begin position="22"/>
        <end position="95"/>
    </location>
</feature>
<dbReference type="Gene3D" id="3.30.450.180">
    <property type="match status" value="1"/>
</dbReference>
<evidence type="ECO:0000313" key="3">
    <source>
        <dbReference type="EMBL" id="WSD14373.1"/>
    </source>
</evidence>
<organism evidence="3 4">
    <name type="scientific">Streptomyces phaeochromogenes</name>
    <dbReference type="NCBI Taxonomy" id="1923"/>
    <lineage>
        <taxon>Bacteria</taxon>
        <taxon>Bacillati</taxon>
        <taxon>Actinomycetota</taxon>
        <taxon>Actinomycetes</taxon>
        <taxon>Kitasatosporales</taxon>
        <taxon>Streptomycetaceae</taxon>
        <taxon>Streptomyces</taxon>
        <taxon>Streptomyces phaeochromogenes group</taxon>
    </lineage>
</organism>
<gene>
    <name evidence="3" type="ORF">OHB35_14585</name>
</gene>
<accession>A0ABZ1H9W4</accession>
<dbReference type="InterPro" id="IPR001387">
    <property type="entry name" value="Cro/C1-type_HTH"/>
</dbReference>
<dbReference type="CDD" id="cd00093">
    <property type="entry name" value="HTH_XRE"/>
    <property type="match status" value="1"/>
</dbReference>
<dbReference type="SUPFAM" id="SSF47413">
    <property type="entry name" value="lambda repressor-like DNA-binding domains"/>
    <property type="match status" value="1"/>
</dbReference>
<dbReference type="RefSeq" id="WP_326759017.1">
    <property type="nucleotide sequence ID" value="NZ_CP109135.1"/>
</dbReference>
<dbReference type="SMART" id="SM00530">
    <property type="entry name" value="HTH_XRE"/>
    <property type="match status" value="1"/>
</dbReference>
<protein>
    <submittedName>
        <fullName evidence="3">Helix-turn-helix transcriptional regulator</fullName>
    </submittedName>
</protein>
<sequence length="309" mass="34139">MVRENDNMEASPARAESGLGAYLRARRAQITPERAGLQPTSGSRRAPGLRREEVAALAGISIDCYVRLERGREAHPSQSVLDSLARALLLDDREHRHLCELAALAHTRTTRFEPCPADAVRPGVLVMIQQLRPNPVFVLSRTLDVLAATPSALRLFAGLDAQPPARRNLVRYVFLHPLARRVLADWDEQARSCVARLRKLDGMDPGAPDLAELIGELLPKNPEFAELWDRFDIKPHIQGLRTFHHPEVGDVRLGWESMPLTDSPAQTLVVFYADPHDGPDHDRMVLLDVGHGQSGANDGGSTGRARRTA</sequence>
<evidence type="ECO:0000256" key="1">
    <source>
        <dbReference type="SAM" id="MobiDB-lite"/>
    </source>
</evidence>
<proteinExistence type="predicted"/>
<dbReference type="Gene3D" id="1.10.260.40">
    <property type="entry name" value="lambda repressor-like DNA-binding domains"/>
    <property type="match status" value="1"/>
</dbReference>
<dbReference type="Proteomes" id="UP001340816">
    <property type="component" value="Chromosome"/>
</dbReference>
<dbReference type="EMBL" id="CP109135">
    <property type="protein sequence ID" value="WSD14373.1"/>
    <property type="molecule type" value="Genomic_DNA"/>
</dbReference>
<name>A0ABZ1H9W4_STRPH</name>
<reference evidence="3 4" key="1">
    <citation type="submission" date="2022-10" db="EMBL/GenBank/DDBJ databases">
        <title>The complete genomes of actinobacterial strains from the NBC collection.</title>
        <authorList>
            <person name="Joergensen T.S."/>
            <person name="Alvarez Arevalo M."/>
            <person name="Sterndorff E.B."/>
            <person name="Faurdal D."/>
            <person name="Vuksanovic O."/>
            <person name="Mourched A.-S."/>
            <person name="Charusanti P."/>
            <person name="Shaw S."/>
            <person name="Blin K."/>
            <person name="Weber T."/>
        </authorList>
    </citation>
    <scope>NUCLEOTIDE SEQUENCE [LARGE SCALE GENOMIC DNA]</scope>
    <source>
        <strain evidence="3 4">NBC 01752</strain>
    </source>
</reference>
<dbReference type="Pfam" id="PF17765">
    <property type="entry name" value="MLTR_LBD"/>
    <property type="match status" value="1"/>
</dbReference>
<dbReference type="PANTHER" id="PTHR35010:SF2">
    <property type="entry name" value="BLL4672 PROTEIN"/>
    <property type="match status" value="1"/>
</dbReference>
<dbReference type="InterPro" id="IPR010982">
    <property type="entry name" value="Lambda_DNA-bd_dom_sf"/>
</dbReference>
<dbReference type="PANTHER" id="PTHR35010">
    <property type="entry name" value="BLL4672 PROTEIN-RELATED"/>
    <property type="match status" value="1"/>
</dbReference>
<dbReference type="InterPro" id="IPR041413">
    <property type="entry name" value="MLTR_LBD"/>
</dbReference>
<feature type="region of interest" description="Disordered" evidence="1">
    <location>
        <begin position="290"/>
        <end position="309"/>
    </location>
</feature>
<evidence type="ECO:0000259" key="2">
    <source>
        <dbReference type="SMART" id="SM00530"/>
    </source>
</evidence>
<dbReference type="Pfam" id="PF13560">
    <property type="entry name" value="HTH_31"/>
    <property type="match status" value="1"/>
</dbReference>